<keyword evidence="5" id="KW-0804">Transcription</keyword>
<gene>
    <name evidence="8" type="ORF">MTCD1_01824</name>
</gene>
<sequence length="202" mass="22935">MASNSTLAKLFISTSKHISFLISHIVKPDDIDDIVQETFVKTYEADLKQEIKYVRSYMLKTAKNLALNHVAKWDNKYKDSLDDFVDPPVQLTSTKVEDDYESKEQFLFFCRATEQLSGSVRKCFILKKVYGLSQKEIASYLKLSESTVEKHIAQGLLKSARFMERMNHPHGHSLSAKDKKVAQPTPSALVKTSVGKSRKMNG</sequence>
<dbReference type="Pfam" id="PF08281">
    <property type="entry name" value="Sigma70_r4_2"/>
    <property type="match status" value="1"/>
</dbReference>
<keyword evidence="9" id="KW-1185">Reference proteome</keyword>
<evidence type="ECO:0000256" key="5">
    <source>
        <dbReference type="ARBA" id="ARBA00023163"/>
    </source>
</evidence>
<evidence type="ECO:0000256" key="4">
    <source>
        <dbReference type="ARBA" id="ARBA00023125"/>
    </source>
</evidence>
<evidence type="ECO:0000313" key="8">
    <source>
        <dbReference type="EMBL" id="GAW96210.1"/>
    </source>
</evidence>
<keyword evidence="3" id="KW-0731">Sigma factor</keyword>
<dbReference type="InterPro" id="IPR013325">
    <property type="entry name" value="RNA_pol_sigma_r2"/>
</dbReference>
<keyword evidence="2" id="KW-0805">Transcription regulation</keyword>
<evidence type="ECO:0000256" key="1">
    <source>
        <dbReference type="ARBA" id="ARBA00010641"/>
    </source>
</evidence>
<organism evidence="8 9">
    <name type="scientific">Colwellia marinimaniae</name>
    <dbReference type="NCBI Taxonomy" id="1513592"/>
    <lineage>
        <taxon>Bacteria</taxon>
        <taxon>Pseudomonadati</taxon>
        <taxon>Pseudomonadota</taxon>
        <taxon>Gammaproteobacteria</taxon>
        <taxon>Alteromonadales</taxon>
        <taxon>Colwelliaceae</taxon>
        <taxon>Colwellia</taxon>
    </lineage>
</organism>
<reference evidence="8 9" key="1">
    <citation type="submission" date="2017-06" db="EMBL/GenBank/DDBJ databases">
        <title>Whole Genome Sequences of Colwellia marinimaniae MTCD1.</title>
        <authorList>
            <person name="Kusumoto H."/>
            <person name="Inoue M."/>
            <person name="Tanikawa K."/>
            <person name="Maeji H."/>
            <person name="Cameron J.H."/>
            <person name="Bartlett D.H."/>
        </authorList>
    </citation>
    <scope>NUCLEOTIDE SEQUENCE [LARGE SCALE GENOMIC DNA]</scope>
    <source>
        <strain evidence="8 9">MTCD1</strain>
    </source>
</reference>
<dbReference type="EMBL" id="BDQM01000012">
    <property type="protein sequence ID" value="GAW96210.1"/>
    <property type="molecule type" value="Genomic_DNA"/>
</dbReference>
<keyword evidence="8" id="KW-0240">DNA-directed RNA polymerase</keyword>
<dbReference type="Gene3D" id="1.10.10.10">
    <property type="entry name" value="Winged helix-like DNA-binding domain superfamily/Winged helix DNA-binding domain"/>
    <property type="match status" value="1"/>
</dbReference>
<dbReference type="InterPro" id="IPR036388">
    <property type="entry name" value="WH-like_DNA-bd_sf"/>
</dbReference>
<dbReference type="InterPro" id="IPR013249">
    <property type="entry name" value="RNA_pol_sigma70_r4_t2"/>
</dbReference>
<comment type="caution">
    <text evidence="8">The sequence shown here is derived from an EMBL/GenBank/DDBJ whole genome shotgun (WGS) entry which is preliminary data.</text>
</comment>
<evidence type="ECO:0000313" key="9">
    <source>
        <dbReference type="Proteomes" id="UP000197068"/>
    </source>
</evidence>
<name>A0ABQ0MV20_9GAMM</name>
<dbReference type="PANTHER" id="PTHR43133:SF8">
    <property type="entry name" value="RNA POLYMERASE SIGMA FACTOR HI_1459-RELATED"/>
    <property type="match status" value="1"/>
</dbReference>
<dbReference type="InterPro" id="IPR039425">
    <property type="entry name" value="RNA_pol_sigma-70-like"/>
</dbReference>
<comment type="similarity">
    <text evidence="1">Belongs to the sigma-70 factor family. ECF subfamily.</text>
</comment>
<proteinExistence type="inferred from homology"/>
<keyword evidence="4" id="KW-0238">DNA-binding</keyword>
<dbReference type="GO" id="GO:0000428">
    <property type="term" value="C:DNA-directed RNA polymerase complex"/>
    <property type="evidence" value="ECO:0007669"/>
    <property type="project" value="UniProtKB-KW"/>
</dbReference>
<dbReference type="InterPro" id="IPR014284">
    <property type="entry name" value="RNA_pol_sigma-70_dom"/>
</dbReference>
<feature type="region of interest" description="Disordered" evidence="6">
    <location>
        <begin position="168"/>
        <end position="202"/>
    </location>
</feature>
<dbReference type="SUPFAM" id="SSF88659">
    <property type="entry name" value="Sigma3 and sigma4 domains of RNA polymerase sigma factors"/>
    <property type="match status" value="1"/>
</dbReference>
<dbReference type="NCBIfam" id="TIGR02937">
    <property type="entry name" value="sigma70-ECF"/>
    <property type="match status" value="1"/>
</dbReference>
<dbReference type="PANTHER" id="PTHR43133">
    <property type="entry name" value="RNA POLYMERASE ECF-TYPE SIGMA FACTO"/>
    <property type="match status" value="1"/>
</dbReference>
<evidence type="ECO:0000259" key="7">
    <source>
        <dbReference type="Pfam" id="PF08281"/>
    </source>
</evidence>
<evidence type="ECO:0000256" key="6">
    <source>
        <dbReference type="SAM" id="MobiDB-lite"/>
    </source>
</evidence>
<evidence type="ECO:0000256" key="2">
    <source>
        <dbReference type="ARBA" id="ARBA00023015"/>
    </source>
</evidence>
<dbReference type="Proteomes" id="UP000197068">
    <property type="component" value="Unassembled WGS sequence"/>
</dbReference>
<evidence type="ECO:0000256" key="3">
    <source>
        <dbReference type="ARBA" id="ARBA00023082"/>
    </source>
</evidence>
<feature type="domain" description="RNA polymerase sigma factor 70 region 4 type 2" evidence="7">
    <location>
        <begin position="112"/>
        <end position="158"/>
    </location>
</feature>
<accession>A0ABQ0MV20</accession>
<dbReference type="Gene3D" id="1.10.1740.10">
    <property type="match status" value="1"/>
</dbReference>
<dbReference type="SUPFAM" id="SSF88946">
    <property type="entry name" value="Sigma2 domain of RNA polymerase sigma factors"/>
    <property type="match status" value="1"/>
</dbReference>
<dbReference type="InterPro" id="IPR013324">
    <property type="entry name" value="RNA_pol_sigma_r3/r4-like"/>
</dbReference>
<dbReference type="RefSeq" id="WP_057180850.1">
    <property type="nucleotide sequence ID" value="NZ_BDQM01000012.1"/>
</dbReference>
<protein>
    <submittedName>
        <fullName evidence="8">DNA-directed RNA polymerase sigma-70 factor</fullName>
    </submittedName>
</protein>